<dbReference type="Proteomes" id="UP000298284">
    <property type="component" value="Unassembled WGS sequence"/>
</dbReference>
<feature type="compositionally biased region" description="Low complexity" evidence="1">
    <location>
        <begin position="91"/>
        <end position="110"/>
    </location>
</feature>
<reference evidence="2 3" key="1">
    <citation type="submission" date="2019-04" db="EMBL/GenBank/DDBJ databases">
        <authorList>
            <person name="Feng G."/>
            <person name="Zhang J."/>
            <person name="Zhu H."/>
        </authorList>
    </citation>
    <scope>NUCLEOTIDE SEQUENCE [LARGE SCALE GENOMIC DNA]</scope>
    <source>
        <strain evidence="2 3">JCM 19491</strain>
    </source>
</reference>
<protein>
    <submittedName>
        <fullName evidence="2">Uncharacterized protein</fullName>
    </submittedName>
</protein>
<feature type="compositionally biased region" description="Low complexity" evidence="1">
    <location>
        <begin position="38"/>
        <end position="63"/>
    </location>
</feature>
<organism evidence="2 3">
    <name type="scientific">Hymenobacter wooponensis</name>
    <dbReference type="NCBI Taxonomy" id="1525360"/>
    <lineage>
        <taxon>Bacteria</taxon>
        <taxon>Pseudomonadati</taxon>
        <taxon>Bacteroidota</taxon>
        <taxon>Cytophagia</taxon>
        <taxon>Cytophagales</taxon>
        <taxon>Hymenobacteraceae</taxon>
        <taxon>Hymenobacter</taxon>
    </lineage>
</organism>
<feature type="compositionally biased region" description="Pro residues" evidence="1">
    <location>
        <begin position="64"/>
        <end position="74"/>
    </location>
</feature>
<dbReference type="AlphaFoldDB" id="A0A4Z0MBX4"/>
<dbReference type="EMBL" id="SRKZ01000011">
    <property type="protein sequence ID" value="TGD77011.1"/>
    <property type="molecule type" value="Genomic_DNA"/>
</dbReference>
<keyword evidence="3" id="KW-1185">Reference proteome</keyword>
<comment type="caution">
    <text evidence="2">The sequence shown here is derived from an EMBL/GenBank/DDBJ whole genome shotgun (WGS) entry which is preliminary data.</text>
</comment>
<dbReference type="RefSeq" id="WP_135533138.1">
    <property type="nucleotide sequence ID" value="NZ_SRKZ01000011.1"/>
</dbReference>
<proteinExistence type="predicted"/>
<evidence type="ECO:0000256" key="1">
    <source>
        <dbReference type="SAM" id="MobiDB-lite"/>
    </source>
</evidence>
<name>A0A4Z0MBX4_9BACT</name>
<dbReference type="OrthoDB" id="885548at2"/>
<sequence length="188" mass="19522">MGIEKPKIEPRQRIPVSAERRNQARAGMDGELVKSTSATAADAAPAAVATPAVAPLAPVDAPVPTEPTPAPVAAPEPVAASTSQSAPPVQAMATVAPTLPAAAPMASPAARPRRGRKPAAPDAVLMETERSVKIPESVWNEIRLALVLLPKGEDSPVSIKAYLVAAHRHYEAQLRKQGKLPAKPAESK</sequence>
<feature type="region of interest" description="Disordered" evidence="1">
    <location>
        <begin position="1"/>
        <end position="124"/>
    </location>
</feature>
<evidence type="ECO:0000313" key="2">
    <source>
        <dbReference type="EMBL" id="TGD77011.1"/>
    </source>
</evidence>
<accession>A0A4Z0MBX4</accession>
<feature type="compositionally biased region" description="Basic and acidic residues" evidence="1">
    <location>
        <begin position="1"/>
        <end position="22"/>
    </location>
</feature>
<evidence type="ECO:0000313" key="3">
    <source>
        <dbReference type="Proteomes" id="UP000298284"/>
    </source>
</evidence>
<gene>
    <name evidence="2" type="ORF">EU557_24860</name>
</gene>